<organism evidence="4 5">
    <name type="scientific">Lampropedia hyalina DSM 16112</name>
    <dbReference type="NCBI Taxonomy" id="1122156"/>
    <lineage>
        <taxon>Bacteria</taxon>
        <taxon>Pseudomonadati</taxon>
        <taxon>Pseudomonadota</taxon>
        <taxon>Betaproteobacteria</taxon>
        <taxon>Burkholderiales</taxon>
        <taxon>Comamonadaceae</taxon>
        <taxon>Lampropedia</taxon>
    </lineage>
</organism>
<dbReference type="OrthoDB" id="1100567at2"/>
<evidence type="ECO:0000313" key="4">
    <source>
        <dbReference type="EMBL" id="SHF45967.1"/>
    </source>
</evidence>
<evidence type="ECO:0000259" key="3">
    <source>
        <dbReference type="Pfam" id="PF16220"/>
    </source>
</evidence>
<dbReference type="PIRSF" id="PIRSF018266">
    <property type="entry name" value="FecR"/>
    <property type="match status" value="1"/>
</dbReference>
<dbReference type="RefSeq" id="WP_159435845.1">
    <property type="nucleotide sequence ID" value="NZ_FQUZ01000023.1"/>
</dbReference>
<gene>
    <name evidence="4" type="ORF">SAMN02745117_01994</name>
</gene>
<sequence length="386" mass="41974">MPHTPRTISRSPSGTPAGPPTASGDGHGAAHDEALTDNAVHQAAVDWHTRQELGLNPQEAAELAQWLAANPLHRAAMQRLETSMKLLRDLPEADRLRLRATRPVTVPVRHCQPVHTRTPSPRRWPASLLLFSRQQAMAALLASVLLVGWLGWQHWPESPSFSERYATSVGESRGIDLPDGSHLLLDTDTRLSVRFFAGRREVQMAHGQALFDIASDADKPFEVLAGDARATVVGTRFSVRYLTGGTDAQSVDVAVEEGRVRVRHKAGTGMAPSADAIELSAGQAVRVSPSRAIGTVLAVPENQIASWRSGLLHFEDMPLEQALAELGRYGPTGLVIRDPAVAALRIGGSYPTQHPEQFAQVLTRILPVHLVRQSDGRHEVRLSPSR</sequence>
<reference evidence="4 5" key="1">
    <citation type="submission" date="2016-11" db="EMBL/GenBank/DDBJ databases">
        <authorList>
            <person name="Jaros S."/>
            <person name="Januszkiewicz K."/>
            <person name="Wedrychowicz H."/>
        </authorList>
    </citation>
    <scope>NUCLEOTIDE SEQUENCE [LARGE SCALE GENOMIC DNA]</scope>
    <source>
        <strain evidence="4 5">DSM 16112</strain>
    </source>
</reference>
<evidence type="ECO:0000313" key="5">
    <source>
        <dbReference type="Proteomes" id="UP000184327"/>
    </source>
</evidence>
<dbReference type="AlphaFoldDB" id="A0A1M5BUL6"/>
<dbReference type="Pfam" id="PF04773">
    <property type="entry name" value="FecR"/>
    <property type="match status" value="1"/>
</dbReference>
<proteinExistence type="predicted"/>
<dbReference type="PANTHER" id="PTHR30273:SF2">
    <property type="entry name" value="PROTEIN FECR"/>
    <property type="match status" value="1"/>
</dbReference>
<dbReference type="Proteomes" id="UP000184327">
    <property type="component" value="Unassembled WGS sequence"/>
</dbReference>
<dbReference type="PANTHER" id="PTHR30273">
    <property type="entry name" value="PERIPLASMIC SIGNAL SENSOR AND SIGMA FACTOR ACTIVATOR FECR-RELATED"/>
    <property type="match status" value="1"/>
</dbReference>
<keyword evidence="5" id="KW-1185">Reference proteome</keyword>
<dbReference type="InterPro" id="IPR012373">
    <property type="entry name" value="Ferrdict_sens_TM"/>
</dbReference>
<feature type="domain" description="FecR N-terminal" evidence="3">
    <location>
        <begin position="42"/>
        <end position="82"/>
    </location>
</feature>
<feature type="region of interest" description="Disordered" evidence="1">
    <location>
        <begin position="1"/>
        <end position="31"/>
    </location>
</feature>
<dbReference type="EMBL" id="FQUZ01000023">
    <property type="protein sequence ID" value="SHF45967.1"/>
    <property type="molecule type" value="Genomic_DNA"/>
</dbReference>
<dbReference type="Pfam" id="PF16220">
    <property type="entry name" value="DUF4880"/>
    <property type="match status" value="1"/>
</dbReference>
<dbReference type="GO" id="GO:0016989">
    <property type="term" value="F:sigma factor antagonist activity"/>
    <property type="evidence" value="ECO:0007669"/>
    <property type="project" value="TreeGrafter"/>
</dbReference>
<dbReference type="Gene3D" id="2.60.120.1440">
    <property type="match status" value="1"/>
</dbReference>
<accession>A0A1M5BUL6</accession>
<evidence type="ECO:0000259" key="2">
    <source>
        <dbReference type="Pfam" id="PF04773"/>
    </source>
</evidence>
<dbReference type="STRING" id="1122156.SAMN02745117_01994"/>
<dbReference type="Gene3D" id="3.55.50.30">
    <property type="match status" value="1"/>
</dbReference>
<dbReference type="InterPro" id="IPR006860">
    <property type="entry name" value="FecR"/>
</dbReference>
<evidence type="ECO:0000256" key="1">
    <source>
        <dbReference type="SAM" id="MobiDB-lite"/>
    </source>
</evidence>
<name>A0A1M5BUL6_9BURK</name>
<dbReference type="InterPro" id="IPR032623">
    <property type="entry name" value="FecR_N"/>
</dbReference>
<feature type="domain" description="FecR protein" evidence="2">
    <location>
        <begin position="164"/>
        <end position="261"/>
    </location>
</feature>
<feature type="compositionally biased region" description="Polar residues" evidence="1">
    <location>
        <begin position="1"/>
        <end position="14"/>
    </location>
</feature>
<protein>
    <submittedName>
        <fullName evidence="4">FecR family protein</fullName>
    </submittedName>
</protein>